<keyword evidence="7" id="KW-1185">Reference proteome</keyword>
<organism evidence="6 7">
    <name type="scientific">Rhamnusium bicolor</name>
    <dbReference type="NCBI Taxonomy" id="1586634"/>
    <lineage>
        <taxon>Eukaryota</taxon>
        <taxon>Metazoa</taxon>
        <taxon>Ecdysozoa</taxon>
        <taxon>Arthropoda</taxon>
        <taxon>Hexapoda</taxon>
        <taxon>Insecta</taxon>
        <taxon>Pterygota</taxon>
        <taxon>Neoptera</taxon>
        <taxon>Endopterygota</taxon>
        <taxon>Coleoptera</taxon>
        <taxon>Polyphaga</taxon>
        <taxon>Cucujiformia</taxon>
        <taxon>Chrysomeloidea</taxon>
        <taxon>Cerambycidae</taxon>
        <taxon>Lepturinae</taxon>
        <taxon>Rhagiini</taxon>
        <taxon>Rhamnusium</taxon>
    </lineage>
</organism>
<protein>
    <recommendedName>
        <fullName evidence="8">N(4)-(Beta-N-acetylglucosaminyl)-L-asparaginase</fullName>
    </recommendedName>
</protein>
<sequence length="313" mass="33706">MYLILLVSVLVGVCYASIPIVVNTWNFPEAAQKGSDTMDMGAVGGLRRVKNVISVARHVLDYTEHSFLAGDLATEYAKTFVFPEESLQTNYSLGLWNNWKASNCQPNFRKNLVPNPKTQCGPYTVSDTLFDNSVSKDASGIGDSGNHDTIGMIVISESVRIAICGHYCITTSFINFRRVGDSPIAGAGAYADSDFGAAAATGNGDIMMRFLPSFLAVEQLRLGSSPGAAAKLAISRIAEKYPSFSGALIVVDKKGNVGIACNGMATFPYVIASEEYPNTILKTHNCTDSSSNSLENYSVKFYACAILLLSYYL</sequence>
<dbReference type="AlphaFoldDB" id="A0AAV8XMW7"/>
<keyword evidence="5" id="KW-0732">Signal</keyword>
<dbReference type="InterPro" id="IPR000246">
    <property type="entry name" value="Peptidase_T2"/>
</dbReference>
<dbReference type="GO" id="GO:0003948">
    <property type="term" value="F:N4-(beta-N-acetylglucosaminyl)-L-asparaginase activity"/>
    <property type="evidence" value="ECO:0007669"/>
    <property type="project" value="TreeGrafter"/>
</dbReference>
<evidence type="ECO:0008006" key="8">
    <source>
        <dbReference type="Google" id="ProtNLM"/>
    </source>
</evidence>
<dbReference type="PANTHER" id="PTHR10188:SF6">
    <property type="entry name" value="N(4)-(BETA-N-ACETYLGLUCOSAMINYL)-L-ASPARAGINASE"/>
    <property type="match status" value="1"/>
</dbReference>
<feature type="binding site" evidence="3">
    <location>
        <begin position="201"/>
        <end position="204"/>
    </location>
    <ligand>
        <name>substrate</name>
    </ligand>
</feature>
<evidence type="ECO:0000256" key="5">
    <source>
        <dbReference type="SAM" id="SignalP"/>
    </source>
</evidence>
<gene>
    <name evidence="6" type="ORF">NQ314_010793</name>
</gene>
<dbReference type="EMBL" id="JANEYF010003013">
    <property type="protein sequence ID" value="KAJ8940230.1"/>
    <property type="molecule type" value="Genomic_DNA"/>
</dbReference>
<dbReference type="Gene3D" id="3.60.20.30">
    <property type="entry name" value="(Glycosyl)asparaginase"/>
    <property type="match status" value="1"/>
</dbReference>
<evidence type="ECO:0000256" key="1">
    <source>
        <dbReference type="ARBA" id="ARBA00010872"/>
    </source>
</evidence>
<dbReference type="SUPFAM" id="SSF56235">
    <property type="entry name" value="N-terminal nucleophile aminohydrolases (Ntn hydrolases)"/>
    <property type="match status" value="1"/>
</dbReference>
<feature type="signal peptide" evidence="5">
    <location>
        <begin position="1"/>
        <end position="16"/>
    </location>
</feature>
<evidence type="ECO:0000256" key="4">
    <source>
        <dbReference type="PIRSR" id="PIRSR600246-3"/>
    </source>
</evidence>
<reference evidence="6" key="1">
    <citation type="journal article" date="2023" name="Insect Mol. Biol.">
        <title>Genome sequencing provides insights into the evolution of gene families encoding plant cell wall-degrading enzymes in longhorned beetles.</title>
        <authorList>
            <person name="Shin N.R."/>
            <person name="Okamura Y."/>
            <person name="Kirsch R."/>
            <person name="Pauchet Y."/>
        </authorList>
    </citation>
    <scope>NUCLEOTIDE SEQUENCE</scope>
    <source>
        <strain evidence="6">RBIC_L_NR</strain>
    </source>
</reference>
<evidence type="ECO:0000313" key="6">
    <source>
        <dbReference type="EMBL" id="KAJ8940230.1"/>
    </source>
</evidence>
<feature type="site" description="Cleavage; by autolysis" evidence="4">
    <location>
        <begin position="148"/>
        <end position="149"/>
    </location>
</feature>
<accession>A0AAV8XMW7</accession>
<feature type="binding site" evidence="3">
    <location>
        <begin position="178"/>
        <end position="181"/>
    </location>
    <ligand>
        <name>substrate</name>
    </ligand>
</feature>
<proteinExistence type="inferred from homology"/>
<feature type="chain" id="PRO_5043944985" description="N(4)-(Beta-N-acetylglucosaminyl)-L-asparaginase" evidence="5">
    <location>
        <begin position="17"/>
        <end position="313"/>
    </location>
</feature>
<comment type="similarity">
    <text evidence="1">Belongs to the Ntn-hydrolase family.</text>
</comment>
<feature type="active site" description="Nucleophile" evidence="2">
    <location>
        <position position="149"/>
    </location>
</feature>
<dbReference type="InterPro" id="IPR029055">
    <property type="entry name" value="Ntn_hydrolases_N"/>
</dbReference>
<comment type="caution">
    <text evidence="6">The sequence shown here is derived from an EMBL/GenBank/DDBJ whole genome shotgun (WGS) entry which is preliminary data.</text>
</comment>
<evidence type="ECO:0000313" key="7">
    <source>
        <dbReference type="Proteomes" id="UP001162156"/>
    </source>
</evidence>
<dbReference type="PANTHER" id="PTHR10188">
    <property type="entry name" value="L-ASPARAGINASE"/>
    <property type="match status" value="1"/>
</dbReference>
<dbReference type="GO" id="GO:0005764">
    <property type="term" value="C:lysosome"/>
    <property type="evidence" value="ECO:0007669"/>
    <property type="project" value="TreeGrafter"/>
</dbReference>
<evidence type="ECO:0000256" key="2">
    <source>
        <dbReference type="PIRSR" id="PIRSR600246-1"/>
    </source>
</evidence>
<evidence type="ECO:0000256" key="3">
    <source>
        <dbReference type="PIRSR" id="PIRSR600246-2"/>
    </source>
</evidence>
<dbReference type="Pfam" id="PF01112">
    <property type="entry name" value="Asparaginase_2"/>
    <property type="match status" value="1"/>
</dbReference>
<name>A0AAV8XMW7_9CUCU</name>
<dbReference type="Proteomes" id="UP001162156">
    <property type="component" value="Unassembled WGS sequence"/>
</dbReference>
<dbReference type="CDD" id="cd04513">
    <property type="entry name" value="Glycosylasparaginase"/>
    <property type="match status" value="1"/>
</dbReference>